<dbReference type="Proteomes" id="UP001595823">
    <property type="component" value="Unassembled WGS sequence"/>
</dbReference>
<accession>A0ABV8U4Z7</accession>
<evidence type="ECO:0000313" key="2">
    <source>
        <dbReference type="Proteomes" id="UP001595823"/>
    </source>
</evidence>
<evidence type="ECO:0000313" key="1">
    <source>
        <dbReference type="EMBL" id="MFC4337743.1"/>
    </source>
</evidence>
<protein>
    <recommendedName>
        <fullName evidence="3">Spore-associated protein A</fullName>
    </recommendedName>
</protein>
<evidence type="ECO:0008006" key="3">
    <source>
        <dbReference type="Google" id="ProtNLM"/>
    </source>
</evidence>
<name>A0ABV8U4Z7_9ACTN</name>
<sequence>MNTTTPSNPADTPSAGRGRLAKRLAVALAAIAAFSLSAVAIPGTASAAGPCGSSYALVGHYPIKDSYYGTVAYIDVYWSSTSKRNCAVTNGTGATYGLKRHKGVSINPSSSSGRVDSDSGAFSYYAGPVYTPRGYNLSGECIDVDGTVGLPGGNEVTGRYLSRVHCG</sequence>
<proteinExistence type="predicted"/>
<dbReference type="EMBL" id="JBHSDK010000058">
    <property type="protein sequence ID" value="MFC4337743.1"/>
    <property type="molecule type" value="Genomic_DNA"/>
</dbReference>
<keyword evidence="2" id="KW-1185">Reference proteome</keyword>
<dbReference type="RefSeq" id="WP_380625032.1">
    <property type="nucleotide sequence ID" value="NZ_JBHSDK010000058.1"/>
</dbReference>
<gene>
    <name evidence="1" type="ORF">ACFPET_21340</name>
</gene>
<reference evidence="2" key="1">
    <citation type="journal article" date="2019" name="Int. J. Syst. Evol. Microbiol.">
        <title>The Global Catalogue of Microorganisms (GCM) 10K type strain sequencing project: providing services to taxonomists for standard genome sequencing and annotation.</title>
        <authorList>
            <consortium name="The Broad Institute Genomics Platform"/>
            <consortium name="The Broad Institute Genome Sequencing Center for Infectious Disease"/>
            <person name="Wu L."/>
            <person name="Ma J."/>
        </authorList>
    </citation>
    <scope>NUCLEOTIDE SEQUENCE [LARGE SCALE GENOMIC DNA]</scope>
    <source>
        <strain evidence="2">IBRC-M 10908</strain>
    </source>
</reference>
<comment type="caution">
    <text evidence="1">The sequence shown here is derived from an EMBL/GenBank/DDBJ whole genome shotgun (WGS) entry which is preliminary data.</text>
</comment>
<organism evidence="1 2">
    <name type="scientific">Salininema proteolyticum</name>
    <dbReference type="NCBI Taxonomy" id="1607685"/>
    <lineage>
        <taxon>Bacteria</taxon>
        <taxon>Bacillati</taxon>
        <taxon>Actinomycetota</taxon>
        <taxon>Actinomycetes</taxon>
        <taxon>Glycomycetales</taxon>
        <taxon>Glycomycetaceae</taxon>
        <taxon>Salininema</taxon>
    </lineage>
</organism>